<protein>
    <submittedName>
        <fullName evidence="2 3">Uncharacterized protein</fullName>
    </submittedName>
</protein>
<dbReference type="EMBL" id="CM000883">
    <property type="protein sequence ID" value="KQJ86198.2"/>
    <property type="molecule type" value="Genomic_DNA"/>
</dbReference>
<name>A0A0Q3EET6_BRADI</name>
<evidence type="ECO:0000313" key="2">
    <source>
        <dbReference type="EMBL" id="KQJ86198.2"/>
    </source>
</evidence>
<reference evidence="3" key="3">
    <citation type="submission" date="2018-08" db="UniProtKB">
        <authorList>
            <consortium name="EnsemblPlants"/>
        </authorList>
    </citation>
    <scope>IDENTIFICATION</scope>
    <source>
        <strain evidence="3">cv. Bd21</strain>
    </source>
</reference>
<reference evidence="2" key="2">
    <citation type="submission" date="2017-06" db="EMBL/GenBank/DDBJ databases">
        <title>WGS assembly of Brachypodium distachyon.</title>
        <authorList>
            <consortium name="The International Brachypodium Initiative"/>
            <person name="Lucas S."/>
            <person name="Harmon-Smith M."/>
            <person name="Lail K."/>
            <person name="Tice H."/>
            <person name="Grimwood J."/>
            <person name="Bruce D."/>
            <person name="Barry K."/>
            <person name="Shu S."/>
            <person name="Lindquist E."/>
            <person name="Wang M."/>
            <person name="Pitluck S."/>
            <person name="Vogel J.P."/>
            <person name="Garvin D.F."/>
            <person name="Mockler T.C."/>
            <person name="Schmutz J."/>
            <person name="Rokhsar D."/>
            <person name="Bevan M.W."/>
        </authorList>
    </citation>
    <scope>NUCLEOTIDE SEQUENCE</scope>
    <source>
        <strain evidence="2">Bd21</strain>
    </source>
</reference>
<accession>A0A0Q3EET6</accession>
<proteinExistence type="predicted"/>
<dbReference type="Gramene" id="KQJ86198">
    <property type="protein sequence ID" value="KQJ86198"/>
    <property type="gene ID" value="BRADI_4g03924v3"/>
</dbReference>
<dbReference type="EnsemblPlants" id="KQJ86198">
    <property type="protein sequence ID" value="KQJ86198"/>
    <property type="gene ID" value="BRADI_4g03924v3"/>
</dbReference>
<dbReference type="InParanoid" id="A0A0Q3EET6"/>
<dbReference type="Proteomes" id="UP000008810">
    <property type="component" value="Chromosome 4"/>
</dbReference>
<feature type="region of interest" description="Disordered" evidence="1">
    <location>
        <begin position="33"/>
        <end position="83"/>
    </location>
</feature>
<sequence length="83" mass="9208">MNAGSSLDLFLLCGRRPSLDDLLERFKFVLVPSEEQQPRPDGGGGRGCSIRRWMRRRGHPRASSPRDSGVLFPDCGEGAQPRV</sequence>
<dbReference type="AlphaFoldDB" id="A0A0Q3EET6"/>
<keyword evidence="4" id="KW-1185">Reference proteome</keyword>
<evidence type="ECO:0000313" key="3">
    <source>
        <dbReference type="EnsemblPlants" id="KQJ86198"/>
    </source>
</evidence>
<reference evidence="2 3" key="1">
    <citation type="journal article" date="2010" name="Nature">
        <title>Genome sequencing and analysis of the model grass Brachypodium distachyon.</title>
        <authorList>
            <consortium name="International Brachypodium Initiative"/>
        </authorList>
    </citation>
    <scope>NUCLEOTIDE SEQUENCE [LARGE SCALE GENOMIC DNA]</scope>
    <source>
        <strain evidence="2 3">Bd21</strain>
    </source>
</reference>
<gene>
    <name evidence="2" type="ORF">BRADI_4g03924v3</name>
</gene>
<evidence type="ECO:0000313" key="4">
    <source>
        <dbReference type="Proteomes" id="UP000008810"/>
    </source>
</evidence>
<organism evidence="2">
    <name type="scientific">Brachypodium distachyon</name>
    <name type="common">Purple false brome</name>
    <name type="synonym">Trachynia distachya</name>
    <dbReference type="NCBI Taxonomy" id="15368"/>
    <lineage>
        <taxon>Eukaryota</taxon>
        <taxon>Viridiplantae</taxon>
        <taxon>Streptophyta</taxon>
        <taxon>Embryophyta</taxon>
        <taxon>Tracheophyta</taxon>
        <taxon>Spermatophyta</taxon>
        <taxon>Magnoliopsida</taxon>
        <taxon>Liliopsida</taxon>
        <taxon>Poales</taxon>
        <taxon>Poaceae</taxon>
        <taxon>BOP clade</taxon>
        <taxon>Pooideae</taxon>
        <taxon>Stipodae</taxon>
        <taxon>Brachypodieae</taxon>
        <taxon>Brachypodium</taxon>
    </lineage>
</organism>
<evidence type="ECO:0000256" key="1">
    <source>
        <dbReference type="SAM" id="MobiDB-lite"/>
    </source>
</evidence>